<evidence type="ECO:0000256" key="1">
    <source>
        <dbReference type="SAM" id="MobiDB-lite"/>
    </source>
</evidence>
<evidence type="ECO:0000259" key="2">
    <source>
        <dbReference type="PROSITE" id="PS50238"/>
    </source>
</evidence>
<feature type="region of interest" description="Disordered" evidence="1">
    <location>
        <begin position="1"/>
        <end position="27"/>
    </location>
</feature>
<dbReference type="SUPFAM" id="SSF48350">
    <property type="entry name" value="GTPase activation domain, GAP"/>
    <property type="match status" value="1"/>
</dbReference>
<dbReference type="SMART" id="SM00324">
    <property type="entry name" value="RhoGAP"/>
    <property type="match status" value="1"/>
</dbReference>
<accession>A0AAW9VH96</accession>
<gene>
    <name evidence="3" type="ORF">GKR67_19930</name>
</gene>
<dbReference type="PROSITE" id="PS50238">
    <property type="entry name" value="RHOGAP"/>
    <property type="match status" value="1"/>
</dbReference>
<dbReference type="AlphaFoldDB" id="A0AAW9VH96"/>
<dbReference type="Gene3D" id="1.10.555.10">
    <property type="entry name" value="Rho GTPase activation protein"/>
    <property type="match status" value="1"/>
</dbReference>
<protein>
    <recommendedName>
        <fullName evidence="2">Rho-GAP domain-containing protein</fullName>
    </recommendedName>
</protein>
<evidence type="ECO:0000313" key="4">
    <source>
        <dbReference type="Proteomes" id="UP000449944"/>
    </source>
</evidence>
<feature type="domain" description="Rho-GAP" evidence="2">
    <location>
        <begin position="156"/>
        <end position="382"/>
    </location>
</feature>
<evidence type="ECO:0000313" key="3">
    <source>
        <dbReference type="EMBL" id="MTC36838.1"/>
    </source>
</evidence>
<proteinExistence type="predicted"/>
<name>A0AAW9VH96_9GAMM</name>
<dbReference type="EMBL" id="WLUB01000059">
    <property type="protein sequence ID" value="MTC36838.1"/>
    <property type="molecule type" value="Genomic_DNA"/>
</dbReference>
<sequence>MAQTTVNHSSKSQLSTYNTKEVDQTGDKASSHFKTSIKKVTQLFASFFSLFFSSQNKQANHKKTVSDEPLVMISLPNKDALSRTVSFTHETSTKSLPHQDETISKASLTGNPRADAAKAAALHKVAQHKAQLAEKTRKNETTKLQQRNVELINNDERLSDIDREKNRTINLLGCAILKHQEYATSQGIFRTSGTETDINKLFNKVNDPKNGHDHLTQLEHYHFTTLTSTFKKIAGESLRKNNNIDFKSDISFGDLQACADAVKNKEDVTQQIKSNEQLKNKTPLILKNSDNRIHRVLSRLAPPPLTLQLITRFCALISNDEASHKMSIRNLAMMFAPHLINTSNTSQHNSQNALAELEKEAAATQLAENYLAALIHQEKSTFHRL</sequence>
<reference evidence="3 4" key="1">
    <citation type="submission" date="2019-10" db="EMBL/GenBank/DDBJ databases">
        <title>Comparative genomic analysis of Providencia.</title>
        <authorList>
            <person name="Yuan C."/>
            <person name="Wei Y."/>
            <person name="Yin Z."/>
        </authorList>
    </citation>
    <scope>NUCLEOTIDE SEQUENCE [LARGE SCALE GENOMIC DNA]</scope>
    <source>
        <strain evidence="4">wls1934</strain>
    </source>
</reference>
<feature type="compositionally biased region" description="Polar residues" evidence="1">
    <location>
        <begin position="1"/>
        <end position="19"/>
    </location>
</feature>
<dbReference type="Proteomes" id="UP000449944">
    <property type="component" value="Unassembled WGS sequence"/>
</dbReference>
<comment type="caution">
    <text evidence="3">The sequence shown here is derived from an EMBL/GenBank/DDBJ whole genome shotgun (WGS) entry which is preliminary data.</text>
</comment>
<dbReference type="InterPro" id="IPR000198">
    <property type="entry name" value="RhoGAP_dom"/>
</dbReference>
<dbReference type="GO" id="GO:0007165">
    <property type="term" value="P:signal transduction"/>
    <property type="evidence" value="ECO:0007669"/>
    <property type="project" value="InterPro"/>
</dbReference>
<organism evidence="3 4">
    <name type="scientific">Providencia alcalifaciens</name>
    <dbReference type="NCBI Taxonomy" id="126385"/>
    <lineage>
        <taxon>Bacteria</taxon>
        <taxon>Pseudomonadati</taxon>
        <taxon>Pseudomonadota</taxon>
        <taxon>Gammaproteobacteria</taxon>
        <taxon>Enterobacterales</taxon>
        <taxon>Morganellaceae</taxon>
        <taxon>Providencia</taxon>
    </lineage>
</organism>
<dbReference type="InterPro" id="IPR008936">
    <property type="entry name" value="Rho_GTPase_activation_prot"/>
</dbReference>